<dbReference type="GO" id="GO:0016787">
    <property type="term" value="F:hydrolase activity"/>
    <property type="evidence" value="ECO:0007669"/>
    <property type="project" value="UniProtKB-KW"/>
</dbReference>
<dbReference type="InterPro" id="IPR017821">
    <property type="entry name" value="Succinate_CoA_transferase"/>
</dbReference>
<dbReference type="InterPro" id="IPR046433">
    <property type="entry name" value="ActCoA_hydro"/>
</dbReference>
<dbReference type="RefSeq" id="WP_268063094.1">
    <property type="nucleotide sequence ID" value="NZ_JAPQFJ010000041.1"/>
</dbReference>
<evidence type="ECO:0000259" key="3">
    <source>
        <dbReference type="Pfam" id="PF13336"/>
    </source>
</evidence>
<dbReference type="PANTHER" id="PTHR43609">
    <property type="entry name" value="ACETYL-COA HYDROLASE"/>
    <property type="match status" value="1"/>
</dbReference>
<sequence>MVTNERIRNKELLEKVMIAEEAIKHIKDGMVIGTSGFSPSGYPKVVPLTLAEKIKKTGEKMKLTLYSGASLGPEVDGAWAEAGIIAKRLPYQTNSTLRNEINAGNVEYIDMHLSHSTQYLNYGVLPKVDVAIVEALAITEEGHIIPTTAIGNTPAFIKSADKVIVEINTSKPMKLEGMADIYTTENPPYRKPIPITHPGDRIGTPYIECGVGKIIAIVETDMKDKARPLAPTDEVSKMISDNILKFFRKEVKEGRLPKSLLPLQSGVGSVANAVLYGLCDSEFEGLTCYTEVVQDSMLELLRRGKADLVSTTSISASPEGFEKFLEEIDFFKDKIILRPQEISNNPEVARRLGIIAMNTALEVDIYGNVNSTHVTGSKMMNGIGGSGDFARNGYITIFTTASIAKNGDISSIVPMVSHVDHTEHDVMVIITEQGIADLRGLSPKERALAIINNCVHPDYRPMLLDYYNRSIENGAKHTPHILDEALSWHSRFQKTGTMKLNK</sequence>
<dbReference type="Gene3D" id="3.40.1080.10">
    <property type="entry name" value="Glutaconate Coenzyme A-transferase"/>
    <property type="match status" value="1"/>
</dbReference>
<dbReference type="InterPro" id="IPR038460">
    <property type="entry name" value="AcetylCoA_hyd_C_sf"/>
</dbReference>
<comment type="caution">
    <text evidence="4">The sequence shown here is derived from an EMBL/GenBank/DDBJ whole genome shotgun (WGS) entry which is preliminary data.</text>
</comment>
<evidence type="ECO:0000313" key="5">
    <source>
        <dbReference type="Proteomes" id="UP001144612"/>
    </source>
</evidence>
<feature type="domain" description="Acetyl-CoA hydrolase/transferase N-terminal" evidence="2">
    <location>
        <begin position="9"/>
        <end position="219"/>
    </location>
</feature>
<dbReference type="Pfam" id="PF13336">
    <property type="entry name" value="AcetylCoA_hyd_C"/>
    <property type="match status" value="1"/>
</dbReference>
<feature type="domain" description="Acetyl-CoA hydrolase/transferase C-terminal" evidence="3">
    <location>
        <begin position="320"/>
        <end position="466"/>
    </location>
</feature>
<dbReference type="Pfam" id="PF02550">
    <property type="entry name" value="AcetylCoA_hydro"/>
    <property type="match status" value="1"/>
</dbReference>
<dbReference type="Proteomes" id="UP001144612">
    <property type="component" value="Unassembled WGS sequence"/>
</dbReference>
<name>A0ABT4DEC2_9CLOT</name>
<dbReference type="PANTHER" id="PTHR43609:SF1">
    <property type="entry name" value="ACETYL-COA HYDROLASE"/>
    <property type="match status" value="1"/>
</dbReference>
<proteinExistence type="inferred from homology"/>
<accession>A0ABT4DEC2</accession>
<organism evidence="4 5">
    <name type="scientific">Clostridium brassicae</name>
    <dbReference type="NCBI Taxonomy" id="2999072"/>
    <lineage>
        <taxon>Bacteria</taxon>
        <taxon>Bacillati</taxon>
        <taxon>Bacillota</taxon>
        <taxon>Clostridia</taxon>
        <taxon>Eubacteriales</taxon>
        <taxon>Clostridiaceae</taxon>
        <taxon>Clostridium</taxon>
    </lineage>
</organism>
<dbReference type="SUPFAM" id="SSF100950">
    <property type="entry name" value="NagB/RpiA/CoA transferase-like"/>
    <property type="match status" value="2"/>
</dbReference>
<dbReference type="InterPro" id="IPR003702">
    <property type="entry name" value="ActCoA_hydro_N"/>
</dbReference>
<evidence type="ECO:0000256" key="1">
    <source>
        <dbReference type="ARBA" id="ARBA00009632"/>
    </source>
</evidence>
<dbReference type="InterPro" id="IPR026888">
    <property type="entry name" value="AcetylCoA_hyd_C"/>
</dbReference>
<dbReference type="InterPro" id="IPR037171">
    <property type="entry name" value="NagB/RpiA_transferase-like"/>
</dbReference>
<gene>
    <name evidence="4" type="ORF">OW729_18895</name>
</gene>
<evidence type="ECO:0000313" key="4">
    <source>
        <dbReference type="EMBL" id="MCY6960659.1"/>
    </source>
</evidence>
<protein>
    <submittedName>
        <fullName evidence="4">Acetyl-CoA hydrolase/transferase family protein</fullName>
    </submittedName>
</protein>
<keyword evidence="5" id="KW-1185">Reference proteome</keyword>
<dbReference type="NCBIfam" id="TIGR03458">
    <property type="entry name" value="YgfH_subfam"/>
    <property type="match status" value="1"/>
</dbReference>
<keyword evidence="4" id="KW-0378">Hydrolase</keyword>
<dbReference type="Gene3D" id="3.40.1080.20">
    <property type="entry name" value="Acetyl-CoA hydrolase/transferase C-terminal domain"/>
    <property type="match status" value="1"/>
</dbReference>
<evidence type="ECO:0000259" key="2">
    <source>
        <dbReference type="Pfam" id="PF02550"/>
    </source>
</evidence>
<comment type="similarity">
    <text evidence="1">Belongs to the acetyl-CoA hydrolase/transferase family.</text>
</comment>
<dbReference type="EMBL" id="JAPQFJ010000041">
    <property type="protein sequence ID" value="MCY6960659.1"/>
    <property type="molecule type" value="Genomic_DNA"/>
</dbReference>
<reference evidence="4" key="1">
    <citation type="submission" date="2022-12" db="EMBL/GenBank/DDBJ databases">
        <title>Clostridium sp. nov., isolated from industrial wastewater.</title>
        <authorList>
            <person name="Jiayan W."/>
        </authorList>
    </citation>
    <scope>NUCLEOTIDE SEQUENCE</scope>
    <source>
        <strain evidence="4">ZC22-4</strain>
    </source>
</reference>